<evidence type="ECO:0000313" key="2">
    <source>
        <dbReference type="Proteomes" id="UP001596220"/>
    </source>
</evidence>
<dbReference type="RefSeq" id="WP_380635191.1">
    <property type="nucleotide sequence ID" value="NZ_JBHSQO010000008.1"/>
</dbReference>
<dbReference type="Proteomes" id="UP001596220">
    <property type="component" value="Unassembled WGS sequence"/>
</dbReference>
<dbReference type="InterPro" id="IPR029068">
    <property type="entry name" value="Glyas_Bleomycin-R_OHBP_Dase"/>
</dbReference>
<organism evidence="1 2">
    <name type="scientific">Saccharothrix lopnurensis</name>
    <dbReference type="NCBI Taxonomy" id="1670621"/>
    <lineage>
        <taxon>Bacteria</taxon>
        <taxon>Bacillati</taxon>
        <taxon>Actinomycetota</taxon>
        <taxon>Actinomycetes</taxon>
        <taxon>Pseudonocardiales</taxon>
        <taxon>Pseudonocardiaceae</taxon>
        <taxon>Saccharothrix</taxon>
    </lineage>
</organism>
<reference evidence="2" key="1">
    <citation type="journal article" date="2019" name="Int. J. Syst. Evol. Microbiol.">
        <title>The Global Catalogue of Microorganisms (GCM) 10K type strain sequencing project: providing services to taxonomists for standard genome sequencing and annotation.</title>
        <authorList>
            <consortium name="The Broad Institute Genomics Platform"/>
            <consortium name="The Broad Institute Genome Sequencing Center for Infectious Disease"/>
            <person name="Wu L."/>
            <person name="Ma J."/>
        </authorList>
    </citation>
    <scope>NUCLEOTIDE SEQUENCE [LARGE SCALE GENOMIC DNA]</scope>
    <source>
        <strain evidence="2">CGMCC 4.7246</strain>
    </source>
</reference>
<evidence type="ECO:0000313" key="1">
    <source>
        <dbReference type="EMBL" id="MFC6089796.1"/>
    </source>
</evidence>
<sequence>MPTPHHPSRGLRRVELATPRPEPVTEFYAALLGWIVIADPDGNTFAILENPTGWGGTWATHTT</sequence>
<comment type="caution">
    <text evidence="1">The sequence shown here is derived from an EMBL/GenBank/DDBJ whole genome shotgun (WGS) entry which is preliminary data.</text>
</comment>
<keyword evidence="2" id="KW-1185">Reference proteome</keyword>
<proteinExistence type="predicted"/>
<dbReference type="SUPFAM" id="SSF54593">
    <property type="entry name" value="Glyoxalase/Bleomycin resistance protein/Dihydroxybiphenyl dioxygenase"/>
    <property type="match status" value="1"/>
</dbReference>
<protein>
    <submittedName>
        <fullName evidence="1">VOC family protein</fullName>
    </submittedName>
</protein>
<dbReference type="EMBL" id="JBHSQO010000008">
    <property type="protein sequence ID" value="MFC6089796.1"/>
    <property type="molecule type" value="Genomic_DNA"/>
</dbReference>
<name>A0ABW1P2V6_9PSEU</name>
<accession>A0ABW1P2V6</accession>
<gene>
    <name evidence="1" type="ORF">ACFP3R_10980</name>
</gene>